<organism evidence="15 16">
    <name type="scientific">Clavelina lepadiformis</name>
    <name type="common">Light-bulb sea squirt</name>
    <name type="synonym">Ascidia lepadiformis</name>
    <dbReference type="NCBI Taxonomy" id="159417"/>
    <lineage>
        <taxon>Eukaryota</taxon>
        <taxon>Metazoa</taxon>
        <taxon>Chordata</taxon>
        <taxon>Tunicata</taxon>
        <taxon>Ascidiacea</taxon>
        <taxon>Aplousobranchia</taxon>
        <taxon>Clavelinidae</taxon>
        <taxon>Clavelina</taxon>
    </lineage>
</organism>
<protein>
    <recommendedName>
        <fullName evidence="14">C2H2-type domain-containing protein</fullName>
    </recommendedName>
</protein>
<feature type="region of interest" description="Disordered" evidence="13">
    <location>
        <begin position="835"/>
        <end position="865"/>
    </location>
</feature>
<feature type="compositionally biased region" description="Polar residues" evidence="13">
    <location>
        <begin position="971"/>
        <end position="980"/>
    </location>
</feature>
<keyword evidence="5" id="KW-0677">Repeat</keyword>
<feature type="region of interest" description="Disordered" evidence="13">
    <location>
        <begin position="487"/>
        <end position="548"/>
    </location>
</feature>
<keyword evidence="6 12" id="KW-0863">Zinc-finger</keyword>
<evidence type="ECO:0000256" key="5">
    <source>
        <dbReference type="ARBA" id="ARBA00022737"/>
    </source>
</evidence>
<dbReference type="InterPro" id="IPR013087">
    <property type="entry name" value="Znf_C2H2_type"/>
</dbReference>
<dbReference type="PANTHER" id="PTHR12487:SF7">
    <property type="entry name" value="PROTEIN TEASHIRT-RELATED"/>
    <property type="match status" value="1"/>
</dbReference>
<gene>
    <name evidence="15" type="ORF">CVLEPA_LOCUS12289</name>
</gene>
<keyword evidence="2" id="KW-0217">Developmental protein</keyword>
<feature type="domain" description="C2H2-type" evidence="14">
    <location>
        <begin position="230"/>
        <end position="264"/>
    </location>
</feature>
<feature type="compositionally biased region" description="Low complexity" evidence="13">
    <location>
        <begin position="526"/>
        <end position="537"/>
    </location>
</feature>
<dbReference type="InterPro" id="IPR027008">
    <property type="entry name" value="Teashirt_fam"/>
</dbReference>
<feature type="region of interest" description="Disordered" evidence="13">
    <location>
        <begin position="700"/>
        <end position="720"/>
    </location>
</feature>
<evidence type="ECO:0000256" key="6">
    <source>
        <dbReference type="ARBA" id="ARBA00022771"/>
    </source>
</evidence>
<evidence type="ECO:0000256" key="8">
    <source>
        <dbReference type="ARBA" id="ARBA00023015"/>
    </source>
</evidence>
<feature type="domain" description="C2H2-type" evidence="14">
    <location>
        <begin position="295"/>
        <end position="324"/>
    </location>
</feature>
<dbReference type="Proteomes" id="UP001642483">
    <property type="component" value="Unassembled WGS sequence"/>
</dbReference>
<keyword evidence="11" id="KW-0539">Nucleus</keyword>
<evidence type="ECO:0000256" key="9">
    <source>
        <dbReference type="ARBA" id="ARBA00023125"/>
    </source>
</evidence>
<dbReference type="SMART" id="SM00355">
    <property type="entry name" value="ZnF_C2H2"/>
    <property type="match status" value="4"/>
</dbReference>
<evidence type="ECO:0000256" key="4">
    <source>
        <dbReference type="ARBA" id="ARBA00022723"/>
    </source>
</evidence>
<feature type="compositionally biased region" description="Low complexity" evidence="13">
    <location>
        <begin position="702"/>
        <end position="716"/>
    </location>
</feature>
<keyword evidence="9" id="KW-0238">DNA-binding</keyword>
<feature type="domain" description="C2H2-type" evidence="14">
    <location>
        <begin position="1085"/>
        <end position="1112"/>
    </location>
</feature>
<evidence type="ECO:0000256" key="3">
    <source>
        <dbReference type="ARBA" id="ARBA00022491"/>
    </source>
</evidence>
<feature type="compositionally biased region" description="Basic and acidic residues" evidence="13">
    <location>
        <begin position="27"/>
        <end position="44"/>
    </location>
</feature>
<keyword evidence="16" id="KW-1185">Reference proteome</keyword>
<keyword evidence="4" id="KW-0479">Metal-binding</keyword>
<accession>A0ABP0FRW1</accession>
<comment type="caution">
    <text evidence="15">The sequence shown here is derived from an EMBL/GenBank/DDBJ whole genome shotgun (WGS) entry which is preliminary data.</text>
</comment>
<feature type="region of interest" description="Disordered" evidence="13">
    <location>
        <begin position="970"/>
        <end position="989"/>
    </location>
</feature>
<reference evidence="15 16" key="1">
    <citation type="submission" date="2024-02" db="EMBL/GenBank/DDBJ databases">
        <authorList>
            <person name="Daric V."/>
            <person name="Darras S."/>
        </authorList>
    </citation>
    <scope>NUCLEOTIDE SEQUENCE [LARGE SCALE GENOMIC DNA]</scope>
</reference>
<feature type="compositionally biased region" description="Low complexity" evidence="13">
    <location>
        <begin position="487"/>
        <end position="501"/>
    </location>
</feature>
<keyword evidence="3" id="KW-0678">Repressor</keyword>
<dbReference type="PROSITE" id="PS50157">
    <property type="entry name" value="ZINC_FINGER_C2H2_2"/>
    <property type="match status" value="3"/>
</dbReference>
<dbReference type="PROSITE" id="PS00028">
    <property type="entry name" value="ZINC_FINGER_C2H2_1"/>
    <property type="match status" value="3"/>
</dbReference>
<comment type="similarity">
    <text evidence="1">Belongs to the teashirt C2H2-type zinc-finger protein family.</text>
</comment>
<name>A0ABP0FRW1_CLALP</name>
<evidence type="ECO:0000259" key="14">
    <source>
        <dbReference type="PROSITE" id="PS50157"/>
    </source>
</evidence>
<keyword evidence="8" id="KW-0805">Transcription regulation</keyword>
<evidence type="ECO:0000256" key="10">
    <source>
        <dbReference type="ARBA" id="ARBA00023163"/>
    </source>
</evidence>
<keyword evidence="10" id="KW-0804">Transcription</keyword>
<evidence type="ECO:0000256" key="11">
    <source>
        <dbReference type="ARBA" id="ARBA00023242"/>
    </source>
</evidence>
<evidence type="ECO:0000256" key="13">
    <source>
        <dbReference type="SAM" id="MobiDB-lite"/>
    </source>
</evidence>
<sequence length="1228" mass="133032">MDSSCDKLFAFTKNFISGESRASGPKVKVERREEVTSSGRDVKRSCRSPQSPVPAKKSKIQMSQENGDSRNVRTQSLKTEVNFEELCDVSKCDEQQQIVKNKQEGVMTSSDFPFLPNHADGLKAMTDAASLNAAQKLLMDAMLRQQKQFYEQCTNSWVNVQRSDNNCLSKSKAERYRWCVQGTNQKTSQAPVSSQSHVSNLKKSATLAGTGVAPVQDKLYSTVFTGASKFHCRDCGSQFNTLVELTVHMNKTGHFRDMNVGEKAKTQEDSNLANVNKAKKKHSLLEEDPQSEKVLTCMGCGHLFESLQDLSVHMMKTKHYENVPSLRMWSQKHDAGNDNNIKKKALPNQAVFPKKHEMGPSFPMDPAAIQQSMYLPSLMGGINNQAAAYASLLYSNPWLSASVPPAFFPSVFPGGSGLPYLFGFPPSGMFPGSFTSPPVSTATADDLAKIKCIYCKETFANLQALTEHMKSSLPCLESAYKHGYPGPSNSNLSSLPQNENPMGVSPSPKPGAVLSNVIQNNPKWASRSSSANGSLSNHKSDQSNSPFIQDVKKSDACPAASFDFIKSLESTIQSAISKVEVPKLSKKPQTSTGSLHLYENSTPAFSPFSSSLRSEFSSIEKSTSVASTSNASDKRSVVSSFINSGSSRLKSLSNDVISSSEPQAPGCVSAPAVFLEDPKKRDENLGKVDAPLDLTLKKDTATKSSSSSTSSKASTDMSFHSDSAKNGLSSKLFESSLIPKSSSSNGCEIISAYTGTEPIKNPLQSLHDNMQSLFSYMKPKIEVAMNALPTKSVSPVAPLPCRSSSDFYFSSGVIGSVENASDPLKEIQKIVNSANLETSRSPTNGLPTSKESGNRKISSGSFSLEEQTPKLSSLLNDLVVPRDEAPSFANPIQMMQDLVEKNLNSNSRGGNKRKISSSPPVDLHYAANGSVSSQATNPQKRVEADKGLDERYAITSVASALLSLKSLGSTWPPSSNTSDMPSKRHCAAGQSTNLETAAGTASLHSDCDLSIEQAFITSLPSTSLNISTIVRSLEASEMQITTLARESRQSVDDVKTWLRRQSDEYRSRGRFSFVRATHHSDSLEFICSRCDVTFLKASGLANHVEKHLEDAVSLNGISSNADPSGKDDVTSRDVVMTSPNGNGERIHFQGAMCIGPYSERFRLPSYGTPCVSSATSPIQNGHSPVRNYVTASSPSPDDVIPIKRIRHHPHSRCADEIAKTDDVIQVTS</sequence>
<evidence type="ECO:0000313" key="15">
    <source>
        <dbReference type="EMBL" id="CAK8682078.1"/>
    </source>
</evidence>
<evidence type="ECO:0000256" key="2">
    <source>
        <dbReference type="ARBA" id="ARBA00022473"/>
    </source>
</evidence>
<evidence type="ECO:0000313" key="16">
    <source>
        <dbReference type="Proteomes" id="UP001642483"/>
    </source>
</evidence>
<feature type="region of interest" description="Disordered" evidence="13">
    <location>
        <begin position="19"/>
        <end position="71"/>
    </location>
</feature>
<proteinExistence type="inferred from homology"/>
<dbReference type="EMBL" id="CAWYQH010000090">
    <property type="protein sequence ID" value="CAK8682078.1"/>
    <property type="molecule type" value="Genomic_DNA"/>
</dbReference>
<evidence type="ECO:0000256" key="12">
    <source>
        <dbReference type="PROSITE-ProRule" id="PRU00042"/>
    </source>
</evidence>
<feature type="region of interest" description="Disordered" evidence="13">
    <location>
        <begin position="903"/>
        <end position="942"/>
    </location>
</feature>
<feature type="compositionally biased region" description="Polar residues" evidence="13">
    <location>
        <begin position="929"/>
        <end position="939"/>
    </location>
</feature>
<evidence type="ECO:0000256" key="7">
    <source>
        <dbReference type="ARBA" id="ARBA00022833"/>
    </source>
</evidence>
<keyword evidence="7" id="KW-0862">Zinc</keyword>
<evidence type="ECO:0000256" key="1">
    <source>
        <dbReference type="ARBA" id="ARBA00007158"/>
    </source>
</evidence>
<dbReference type="PANTHER" id="PTHR12487">
    <property type="entry name" value="TEASHIRT-RELATED"/>
    <property type="match status" value="1"/>
</dbReference>